<protein>
    <recommendedName>
        <fullName evidence="3">Integrase</fullName>
    </recommendedName>
</protein>
<evidence type="ECO:0008006" key="3">
    <source>
        <dbReference type="Google" id="ProtNLM"/>
    </source>
</evidence>
<evidence type="ECO:0000313" key="2">
    <source>
        <dbReference type="Proteomes" id="UP001596013"/>
    </source>
</evidence>
<evidence type="ECO:0000313" key="1">
    <source>
        <dbReference type="EMBL" id="MFC5436372.1"/>
    </source>
</evidence>
<keyword evidence="2" id="KW-1185">Reference proteome</keyword>
<name>A0ABW0JJY2_9GAMM</name>
<dbReference type="Proteomes" id="UP001596013">
    <property type="component" value="Unassembled WGS sequence"/>
</dbReference>
<organism evidence="1 2">
    <name type="scientific">Rhodanobacter umsongensis</name>
    <dbReference type="NCBI Taxonomy" id="633153"/>
    <lineage>
        <taxon>Bacteria</taxon>
        <taxon>Pseudomonadati</taxon>
        <taxon>Pseudomonadota</taxon>
        <taxon>Gammaproteobacteria</taxon>
        <taxon>Lysobacterales</taxon>
        <taxon>Rhodanobacteraceae</taxon>
        <taxon>Rhodanobacter</taxon>
    </lineage>
</organism>
<sequence>MHTTRTLLPDRVILRARTMASGTHLRVLDVLIRLQNNHHNKIYYLLWHEATDISVPQWT</sequence>
<reference evidence="2" key="1">
    <citation type="journal article" date="2019" name="Int. J. Syst. Evol. Microbiol.">
        <title>The Global Catalogue of Microorganisms (GCM) 10K type strain sequencing project: providing services to taxonomists for standard genome sequencing and annotation.</title>
        <authorList>
            <consortium name="The Broad Institute Genomics Platform"/>
            <consortium name="The Broad Institute Genome Sequencing Center for Infectious Disease"/>
            <person name="Wu L."/>
            <person name="Ma J."/>
        </authorList>
    </citation>
    <scope>NUCLEOTIDE SEQUENCE [LARGE SCALE GENOMIC DNA]</scope>
    <source>
        <strain evidence="2">JCM 17130</strain>
    </source>
</reference>
<accession>A0ABW0JJY2</accession>
<proteinExistence type="predicted"/>
<dbReference type="RefSeq" id="WP_377303683.1">
    <property type="nucleotide sequence ID" value="NZ_JBHSMK010000004.1"/>
</dbReference>
<comment type="caution">
    <text evidence="1">The sequence shown here is derived from an EMBL/GenBank/DDBJ whole genome shotgun (WGS) entry which is preliminary data.</text>
</comment>
<gene>
    <name evidence="1" type="ORF">ACFPME_07370</name>
</gene>
<dbReference type="EMBL" id="JBHSMK010000004">
    <property type="protein sequence ID" value="MFC5436372.1"/>
    <property type="molecule type" value="Genomic_DNA"/>
</dbReference>